<evidence type="ECO:0000256" key="1">
    <source>
        <dbReference type="PIRSR" id="PIRSR605301-1"/>
    </source>
</evidence>
<evidence type="ECO:0000313" key="3">
    <source>
        <dbReference type="Proteomes" id="UP000320333"/>
    </source>
</evidence>
<gene>
    <name evidence="2" type="ORF">CcCBS67573_g09968</name>
</gene>
<feature type="binding site" evidence="1">
    <location>
        <position position="196"/>
    </location>
    <ligand>
        <name>Zn(2+)</name>
        <dbReference type="ChEBI" id="CHEBI:29105"/>
    </ligand>
</feature>
<dbReference type="Gene3D" id="1.20.140.30">
    <property type="entry name" value="MOB kinase activator"/>
    <property type="match status" value="1"/>
</dbReference>
<dbReference type="SUPFAM" id="SSF101152">
    <property type="entry name" value="Mob1/phocein"/>
    <property type="match status" value="1"/>
</dbReference>
<dbReference type="OrthoDB" id="10262609at2759"/>
<dbReference type="InterPro" id="IPR036703">
    <property type="entry name" value="MOB_kinase_act_sf"/>
</dbReference>
<organism evidence="2 3">
    <name type="scientific">Chytriomyces confervae</name>
    <dbReference type="NCBI Taxonomy" id="246404"/>
    <lineage>
        <taxon>Eukaryota</taxon>
        <taxon>Fungi</taxon>
        <taxon>Fungi incertae sedis</taxon>
        <taxon>Chytridiomycota</taxon>
        <taxon>Chytridiomycota incertae sedis</taxon>
        <taxon>Chytridiomycetes</taxon>
        <taxon>Chytridiales</taxon>
        <taxon>Chytriomycetaceae</taxon>
        <taxon>Chytriomyces</taxon>
    </lineage>
</organism>
<dbReference type="InterPro" id="IPR005301">
    <property type="entry name" value="MOB_kinase_act_fam"/>
</dbReference>
<keyword evidence="1" id="KW-0479">Metal-binding</keyword>
<keyword evidence="3" id="KW-1185">Reference proteome</keyword>
<dbReference type="SMART" id="SM01388">
    <property type="entry name" value="Mob1_phocein"/>
    <property type="match status" value="1"/>
</dbReference>
<dbReference type="EMBL" id="QEAP01001092">
    <property type="protein sequence ID" value="TPX51983.1"/>
    <property type="molecule type" value="Genomic_DNA"/>
</dbReference>
<dbReference type="PANTHER" id="PTHR22599">
    <property type="entry name" value="MPS ONE BINDER KINASE ACTIVATOR-LIKE MOB"/>
    <property type="match status" value="1"/>
</dbReference>
<keyword evidence="1" id="KW-0862">Zinc</keyword>
<evidence type="ECO:0008006" key="4">
    <source>
        <dbReference type="Google" id="ProtNLM"/>
    </source>
</evidence>
<comment type="caution">
    <text evidence="2">The sequence shown here is derived from an EMBL/GenBank/DDBJ whole genome shotgun (WGS) entry which is preliminary data.</text>
</comment>
<accession>A0A507DK34</accession>
<dbReference type="Proteomes" id="UP000320333">
    <property type="component" value="Unassembled WGS sequence"/>
</dbReference>
<protein>
    <recommendedName>
        <fullName evidence="4">Mob1/phocein</fullName>
    </recommendedName>
</protein>
<reference evidence="2 3" key="1">
    <citation type="journal article" date="2019" name="Sci. Rep.">
        <title>Comparative genomics of chytrid fungi reveal insights into the obligate biotrophic and pathogenic lifestyle of Synchytrium endobioticum.</title>
        <authorList>
            <person name="van de Vossenberg B.T.L.H."/>
            <person name="Warris S."/>
            <person name="Nguyen H.D.T."/>
            <person name="van Gent-Pelzer M.P.E."/>
            <person name="Joly D.L."/>
            <person name="van de Geest H.C."/>
            <person name="Bonants P.J.M."/>
            <person name="Smith D.S."/>
            <person name="Levesque C.A."/>
            <person name="van der Lee T.A.J."/>
        </authorList>
    </citation>
    <scope>NUCLEOTIDE SEQUENCE [LARGE SCALE GENOMIC DNA]</scope>
    <source>
        <strain evidence="2 3">CBS 675.73</strain>
    </source>
</reference>
<name>A0A507DK34_9FUNG</name>
<dbReference type="STRING" id="246404.A0A507DK34"/>
<feature type="binding site" evidence="1">
    <location>
        <position position="125"/>
    </location>
    <ligand>
        <name>Zn(2+)</name>
        <dbReference type="ChEBI" id="CHEBI:29105"/>
    </ligand>
</feature>
<dbReference type="AlphaFoldDB" id="A0A507DK34"/>
<evidence type="ECO:0000313" key="2">
    <source>
        <dbReference type="EMBL" id="TPX51983.1"/>
    </source>
</evidence>
<dbReference type="Pfam" id="PF03637">
    <property type="entry name" value="Mob1_phocein"/>
    <property type="match status" value="1"/>
</dbReference>
<feature type="binding site" evidence="1">
    <location>
        <position position="118"/>
    </location>
    <ligand>
        <name>Zn(2+)</name>
        <dbReference type="ChEBI" id="CHEBI:29105"/>
    </ligand>
</feature>
<feature type="binding site" evidence="1">
    <location>
        <position position="201"/>
    </location>
    <ligand>
        <name>Zn(2+)</name>
        <dbReference type="ChEBI" id="CHEBI:29105"/>
    </ligand>
</feature>
<proteinExistence type="predicted"/>
<sequence>MVINRNKKGTRLELKTVDTDSDDKLDDSLAEKLIRRAESSLAVQTVIQHGIVFCHSLFAVMLKHIQWGASIVLAVDNSDIEAIVRLPEGVDPAVWQCEHLRQLCLQLNQLVALLIPECLPSNEDCREMKAGEWQYLCAAHVSPQPCSAIDYIIHTLDGATALLNSSKFFPSRATIPMASHKHFSSIARRLYRIFAHSWFHHREIFDDFENETCLYKRFLFLSTIEFQLIPEKLITIPQVFDMGV</sequence>